<keyword evidence="4" id="KW-0808">Transferase</keyword>
<evidence type="ECO:0000313" key="4">
    <source>
        <dbReference type="EMBL" id="PKC02955.1"/>
    </source>
</evidence>
<keyword evidence="4" id="KW-0418">Kinase</keyword>
<comment type="caution">
    <text evidence="4">The sequence shown here is derived from an EMBL/GenBank/DDBJ whole genome shotgun (WGS) entry which is preliminary data.</text>
</comment>
<organism evidence="4 5">
    <name type="scientific">Rhizophagus irregularis</name>
    <dbReference type="NCBI Taxonomy" id="588596"/>
    <lineage>
        <taxon>Eukaryota</taxon>
        <taxon>Fungi</taxon>
        <taxon>Fungi incertae sedis</taxon>
        <taxon>Mucoromycota</taxon>
        <taxon>Glomeromycotina</taxon>
        <taxon>Glomeromycetes</taxon>
        <taxon>Glomerales</taxon>
        <taxon>Glomeraceae</taxon>
        <taxon>Rhizophagus</taxon>
    </lineage>
</organism>
<dbReference type="InterPro" id="IPR000719">
    <property type="entry name" value="Prot_kinase_dom"/>
</dbReference>
<reference evidence="4 5" key="2">
    <citation type="submission" date="2017-09" db="EMBL/GenBank/DDBJ databases">
        <title>Extensive intraspecific genome diversity in a model arbuscular mycorrhizal fungus.</title>
        <authorList>
            <person name="Chen E.C."/>
            <person name="Morin E."/>
            <person name="Beaudet D."/>
            <person name="Noel J."/>
            <person name="Ndikumana S."/>
            <person name="Charron P."/>
            <person name="St-Onge C."/>
            <person name="Giorgi J."/>
            <person name="Grigoriev I.V."/>
            <person name="Roux C."/>
            <person name="Martin F.M."/>
            <person name="Corradi N."/>
        </authorList>
    </citation>
    <scope>NUCLEOTIDE SEQUENCE [LARGE SCALE GENOMIC DNA]</scope>
    <source>
        <strain evidence="4 5">A5</strain>
    </source>
</reference>
<protein>
    <submittedName>
        <fullName evidence="4">Kinase-like protein</fullName>
    </submittedName>
</protein>
<dbReference type="PANTHER" id="PTHR44329:SF298">
    <property type="entry name" value="MIXED LINEAGE KINASE DOMAIN-LIKE PROTEIN"/>
    <property type="match status" value="1"/>
</dbReference>
<sequence>PTSNYMIVMKYYENGDLYQYLDRSNGILCWRDMINMLWSIAGGLERIHAEGKVHKNLHGGNLLIEDEEISTNARISDVGLYGPCYYENNNSGQVYGVLPYIAPEVLRGEDYTPASDVYSFGIIMYTFAAGKRPWYDRAHDHYLAKSICDGERLKIPDDTPKFYAELMQQCCDSEPGNRPTVSYL</sequence>
<dbReference type="EMBL" id="LLXJ01001282">
    <property type="protein sequence ID" value="PKC02955.1"/>
    <property type="molecule type" value="Genomic_DNA"/>
</dbReference>
<dbReference type="SUPFAM" id="SSF56112">
    <property type="entry name" value="Protein kinase-like (PK-like)"/>
    <property type="match status" value="1"/>
</dbReference>
<evidence type="ECO:0000256" key="1">
    <source>
        <dbReference type="ARBA" id="ARBA00022741"/>
    </source>
</evidence>
<dbReference type="Gene3D" id="1.10.510.10">
    <property type="entry name" value="Transferase(Phosphotransferase) domain 1"/>
    <property type="match status" value="1"/>
</dbReference>
<proteinExistence type="predicted"/>
<feature type="domain" description="Protein kinase" evidence="3">
    <location>
        <begin position="1"/>
        <end position="184"/>
    </location>
</feature>
<dbReference type="InterPro" id="IPR001245">
    <property type="entry name" value="Ser-Thr/Tyr_kinase_cat_dom"/>
</dbReference>
<feature type="non-terminal residue" evidence="4">
    <location>
        <position position="184"/>
    </location>
</feature>
<dbReference type="GO" id="GO:0004674">
    <property type="term" value="F:protein serine/threonine kinase activity"/>
    <property type="evidence" value="ECO:0007669"/>
    <property type="project" value="TreeGrafter"/>
</dbReference>
<dbReference type="Pfam" id="PF07714">
    <property type="entry name" value="PK_Tyr_Ser-Thr"/>
    <property type="match status" value="1"/>
</dbReference>
<evidence type="ECO:0000256" key="2">
    <source>
        <dbReference type="ARBA" id="ARBA00022840"/>
    </source>
</evidence>
<feature type="non-terminal residue" evidence="4">
    <location>
        <position position="1"/>
    </location>
</feature>
<keyword evidence="2" id="KW-0067">ATP-binding</keyword>
<gene>
    <name evidence="4" type="ORF">RhiirA5_257047</name>
</gene>
<dbReference type="PROSITE" id="PS50011">
    <property type="entry name" value="PROTEIN_KINASE_DOM"/>
    <property type="match status" value="1"/>
</dbReference>
<keyword evidence="1" id="KW-0547">Nucleotide-binding</keyword>
<dbReference type="AlphaFoldDB" id="A0A2N0P7Z4"/>
<name>A0A2N0P7Z4_9GLOM</name>
<dbReference type="PANTHER" id="PTHR44329">
    <property type="entry name" value="SERINE/THREONINE-PROTEIN KINASE TNNI3K-RELATED"/>
    <property type="match status" value="1"/>
</dbReference>
<dbReference type="InterPro" id="IPR011009">
    <property type="entry name" value="Kinase-like_dom_sf"/>
</dbReference>
<dbReference type="GO" id="GO:0005524">
    <property type="term" value="F:ATP binding"/>
    <property type="evidence" value="ECO:0007669"/>
    <property type="project" value="InterPro"/>
</dbReference>
<reference evidence="4 5" key="1">
    <citation type="submission" date="2016-04" db="EMBL/GenBank/DDBJ databases">
        <title>Genome analyses suggest a sexual origin of heterokaryosis in a supposedly ancient asexual fungus.</title>
        <authorList>
            <person name="Ropars J."/>
            <person name="Sedzielewska K."/>
            <person name="Noel J."/>
            <person name="Charron P."/>
            <person name="Farinelli L."/>
            <person name="Marton T."/>
            <person name="Kruger M."/>
            <person name="Pelin A."/>
            <person name="Brachmann A."/>
            <person name="Corradi N."/>
        </authorList>
    </citation>
    <scope>NUCLEOTIDE SEQUENCE [LARGE SCALE GENOMIC DNA]</scope>
    <source>
        <strain evidence="4 5">A5</strain>
    </source>
</reference>
<dbReference type="InterPro" id="IPR051681">
    <property type="entry name" value="Ser/Thr_Kinases-Pseudokinases"/>
</dbReference>
<dbReference type="PRINTS" id="PR00109">
    <property type="entry name" value="TYRKINASE"/>
</dbReference>
<evidence type="ECO:0000259" key="3">
    <source>
        <dbReference type="PROSITE" id="PS50011"/>
    </source>
</evidence>
<accession>A0A2N0P7Z4</accession>
<dbReference type="Proteomes" id="UP000232722">
    <property type="component" value="Unassembled WGS sequence"/>
</dbReference>
<evidence type="ECO:0000313" key="5">
    <source>
        <dbReference type="Proteomes" id="UP000232722"/>
    </source>
</evidence>